<dbReference type="EMBL" id="JAIQCV010000001">
    <property type="protein sequence ID" value="KAH1129458.1"/>
    <property type="molecule type" value="Genomic_DNA"/>
</dbReference>
<dbReference type="AlphaFoldDB" id="A0A9D3WJ36"/>
<keyword evidence="3" id="KW-1185">Reference proteome</keyword>
<evidence type="ECO:0000313" key="2">
    <source>
        <dbReference type="EMBL" id="KAH1129458.1"/>
    </source>
</evidence>
<protein>
    <submittedName>
        <fullName evidence="2">Uncharacterized protein</fullName>
    </submittedName>
</protein>
<feature type="signal peptide" evidence="1">
    <location>
        <begin position="1"/>
        <end position="25"/>
    </location>
</feature>
<gene>
    <name evidence="2" type="ORF">J1N35_000836</name>
</gene>
<organism evidence="2 3">
    <name type="scientific">Gossypium stocksii</name>
    <dbReference type="NCBI Taxonomy" id="47602"/>
    <lineage>
        <taxon>Eukaryota</taxon>
        <taxon>Viridiplantae</taxon>
        <taxon>Streptophyta</taxon>
        <taxon>Embryophyta</taxon>
        <taxon>Tracheophyta</taxon>
        <taxon>Spermatophyta</taxon>
        <taxon>Magnoliopsida</taxon>
        <taxon>eudicotyledons</taxon>
        <taxon>Gunneridae</taxon>
        <taxon>Pentapetalae</taxon>
        <taxon>rosids</taxon>
        <taxon>malvids</taxon>
        <taxon>Malvales</taxon>
        <taxon>Malvaceae</taxon>
        <taxon>Malvoideae</taxon>
        <taxon>Gossypium</taxon>
    </lineage>
</organism>
<sequence>MKTVQRRLLHTLPFIVRLAAATVECLPVEVVVVRDQLLVVDVGKMTYIDKIKIAEVFASPTVNERNRLESHKEIGIENELSSLTAPHVVPPATIAYISLVDSESSGNKMHQAVHSNLA</sequence>
<comment type="caution">
    <text evidence="2">The sequence shown here is derived from an EMBL/GenBank/DDBJ whole genome shotgun (WGS) entry which is preliminary data.</text>
</comment>
<accession>A0A9D3WJ36</accession>
<keyword evidence="1" id="KW-0732">Signal</keyword>
<evidence type="ECO:0000313" key="3">
    <source>
        <dbReference type="Proteomes" id="UP000828251"/>
    </source>
</evidence>
<proteinExistence type="predicted"/>
<name>A0A9D3WJ36_9ROSI</name>
<feature type="chain" id="PRO_5038822764" evidence="1">
    <location>
        <begin position="26"/>
        <end position="118"/>
    </location>
</feature>
<dbReference type="Proteomes" id="UP000828251">
    <property type="component" value="Unassembled WGS sequence"/>
</dbReference>
<reference evidence="2 3" key="1">
    <citation type="journal article" date="2021" name="Plant Biotechnol. J.">
        <title>Multi-omics assisted identification of the key and species-specific regulatory components of drought-tolerant mechanisms in Gossypium stocksii.</title>
        <authorList>
            <person name="Yu D."/>
            <person name="Ke L."/>
            <person name="Zhang D."/>
            <person name="Wu Y."/>
            <person name="Sun Y."/>
            <person name="Mei J."/>
            <person name="Sun J."/>
            <person name="Sun Y."/>
        </authorList>
    </citation>
    <scope>NUCLEOTIDE SEQUENCE [LARGE SCALE GENOMIC DNA]</scope>
    <source>
        <strain evidence="3">cv. E1</strain>
        <tissue evidence="2">Leaf</tissue>
    </source>
</reference>
<evidence type="ECO:0000256" key="1">
    <source>
        <dbReference type="SAM" id="SignalP"/>
    </source>
</evidence>